<dbReference type="EMBL" id="MU006115">
    <property type="protein sequence ID" value="KAF2834685.1"/>
    <property type="molecule type" value="Genomic_DNA"/>
</dbReference>
<sequence length="185" mass="21349">MLRNGDSHREYNSCREMLSAYSLSILFWIPNVASRRLPNDSMHFRIIILSSSHDAVRRCEPAVASDSPVDVLYCTTSLRHVSRREHQYCNSSYIDTHSKNLEFLVMYTSIEIFSKLICFDTIPCYSISTHVKPTNQNSIPPLAHLVATIRQFMRDRVDGRRKSVEYSYNKKVNRETNGIPLFAIG</sequence>
<dbReference type="AlphaFoldDB" id="A0A9P4S2X3"/>
<proteinExistence type="predicted"/>
<reference evidence="1" key="1">
    <citation type="journal article" date="2020" name="Stud. Mycol.">
        <title>101 Dothideomycetes genomes: a test case for predicting lifestyles and emergence of pathogens.</title>
        <authorList>
            <person name="Haridas S."/>
            <person name="Albert R."/>
            <person name="Binder M."/>
            <person name="Bloem J."/>
            <person name="Labutti K."/>
            <person name="Salamov A."/>
            <person name="Andreopoulos B."/>
            <person name="Baker S."/>
            <person name="Barry K."/>
            <person name="Bills G."/>
            <person name="Bluhm B."/>
            <person name="Cannon C."/>
            <person name="Castanera R."/>
            <person name="Culley D."/>
            <person name="Daum C."/>
            <person name="Ezra D."/>
            <person name="Gonzalez J."/>
            <person name="Henrissat B."/>
            <person name="Kuo A."/>
            <person name="Liang C."/>
            <person name="Lipzen A."/>
            <person name="Lutzoni F."/>
            <person name="Magnuson J."/>
            <person name="Mondo S."/>
            <person name="Nolan M."/>
            <person name="Ohm R."/>
            <person name="Pangilinan J."/>
            <person name="Park H.-J."/>
            <person name="Ramirez L."/>
            <person name="Alfaro M."/>
            <person name="Sun H."/>
            <person name="Tritt A."/>
            <person name="Yoshinaga Y."/>
            <person name="Zwiers L.-H."/>
            <person name="Turgeon B."/>
            <person name="Goodwin S."/>
            <person name="Spatafora J."/>
            <person name="Crous P."/>
            <person name="Grigoriev I."/>
        </authorList>
    </citation>
    <scope>NUCLEOTIDE SEQUENCE</scope>
    <source>
        <strain evidence="1">CBS 101060</strain>
    </source>
</reference>
<name>A0A9P4S2X3_9PEZI</name>
<comment type="caution">
    <text evidence="1">The sequence shown here is derived from an EMBL/GenBank/DDBJ whole genome shotgun (WGS) entry which is preliminary data.</text>
</comment>
<dbReference type="Proteomes" id="UP000799429">
    <property type="component" value="Unassembled WGS sequence"/>
</dbReference>
<keyword evidence="2" id="KW-1185">Reference proteome</keyword>
<accession>A0A9P4S2X3</accession>
<evidence type="ECO:0000313" key="2">
    <source>
        <dbReference type="Proteomes" id="UP000799429"/>
    </source>
</evidence>
<evidence type="ECO:0000313" key="1">
    <source>
        <dbReference type="EMBL" id="KAF2834685.1"/>
    </source>
</evidence>
<organism evidence="1 2">
    <name type="scientific">Patellaria atrata CBS 101060</name>
    <dbReference type="NCBI Taxonomy" id="1346257"/>
    <lineage>
        <taxon>Eukaryota</taxon>
        <taxon>Fungi</taxon>
        <taxon>Dikarya</taxon>
        <taxon>Ascomycota</taxon>
        <taxon>Pezizomycotina</taxon>
        <taxon>Dothideomycetes</taxon>
        <taxon>Dothideomycetes incertae sedis</taxon>
        <taxon>Patellariales</taxon>
        <taxon>Patellariaceae</taxon>
        <taxon>Patellaria</taxon>
    </lineage>
</organism>
<protein>
    <submittedName>
        <fullName evidence="1">Uncharacterized protein</fullName>
    </submittedName>
</protein>
<gene>
    <name evidence="1" type="ORF">M501DRAFT_999922</name>
</gene>